<keyword evidence="2" id="KW-1185">Reference proteome</keyword>
<protein>
    <submittedName>
        <fullName evidence="1">Uncharacterized protein</fullName>
    </submittedName>
</protein>
<comment type="caution">
    <text evidence="1">The sequence shown here is derived from an EMBL/GenBank/DDBJ whole genome shotgun (WGS) entry which is preliminary data.</text>
</comment>
<organism evidence="1 2">
    <name type="scientific">Blattamonas nauphoetae</name>
    <dbReference type="NCBI Taxonomy" id="2049346"/>
    <lineage>
        <taxon>Eukaryota</taxon>
        <taxon>Metamonada</taxon>
        <taxon>Preaxostyla</taxon>
        <taxon>Oxymonadida</taxon>
        <taxon>Blattamonas</taxon>
    </lineage>
</organism>
<reference evidence="1 2" key="1">
    <citation type="journal article" date="2022" name="bioRxiv">
        <title>Genomics of Preaxostyla Flagellates Illuminates Evolutionary Transitions and the Path Towards Mitochondrial Loss.</title>
        <authorList>
            <person name="Novak L.V.F."/>
            <person name="Treitli S.C."/>
            <person name="Pyrih J."/>
            <person name="Halakuc P."/>
            <person name="Pipaliya S.V."/>
            <person name="Vacek V."/>
            <person name="Brzon O."/>
            <person name="Soukal P."/>
            <person name="Eme L."/>
            <person name="Dacks J.B."/>
            <person name="Karnkowska A."/>
            <person name="Elias M."/>
            <person name="Hampl V."/>
        </authorList>
    </citation>
    <scope>NUCLEOTIDE SEQUENCE [LARGE SCALE GENOMIC DNA]</scope>
    <source>
        <strain evidence="1">NAU3</strain>
        <tissue evidence="1">Gut</tissue>
    </source>
</reference>
<name>A0ABQ9WRU3_9EUKA</name>
<accession>A0ABQ9WRU3</accession>
<sequence length="346" mass="39150">MTTSAVKISSYSDSPNSDCSAFLNWDEDPFESESEKAVVFRSLVATMRLQPALDDSQEVAAMKLLKYVTHGKVSSADAFLNSFGQAIDESSTSFVESIVVLLSTPSQAIIKAAMKMLNNFVISCSDTVGLALVKADLIPHLVITLNLLSLSFTDAVDIHINVMSIVRNSLWFATPFGLNELRIEDGNERHAVQETVLIQVLIPSEQYICHLCANRFLIIDGNQSVAFLKFLARLLEICPYYQPTMDFLLHMQVVLTIQSCLTFFENDESIYRFLDEMSDIQRKWNRTRGEERQMWKIIHRMLRMEGVEDVVEDKLQNDKSGDDEDILVATSIEWNNLLAMNLAEQE</sequence>
<evidence type="ECO:0000313" key="1">
    <source>
        <dbReference type="EMBL" id="KAK2941472.1"/>
    </source>
</evidence>
<evidence type="ECO:0000313" key="2">
    <source>
        <dbReference type="Proteomes" id="UP001281761"/>
    </source>
</evidence>
<dbReference type="Proteomes" id="UP001281761">
    <property type="component" value="Unassembled WGS sequence"/>
</dbReference>
<dbReference type="EMBL" id="JARBJD010000498">
    <property type="protein sequence ID" value="KAK2941472.1"/>
    <property type="molecule type" value="Genomic_DNA"/>
</dbReference>
<gene>
    <name evidence="1" type="ORF">BLNAU_23619</name>
</gene>
<proteinExistence type="predicted"/>